<organism evidence="1 2">
    <name type="scientific">Paenirhodobacter populi</name>
    <dbReference type="NCBI Taxonomy" id="2306993"/>
    <lineage>
        <taxon>Bacteria</taxon>
        <taxon>Pseudomonadati</taxon>
        <taxon>Pseudomonadota</taxon>
        <taxon>Alphaproteobacteria</taxon>
        <taxon>Rhodobacterales</taxon>
        <taxon>Rhodobacter group</taxon>
        <taxon>Paenirhodobacter</taxon>
    </lineage>
</organism>
<dbReference type="Gene3D" id="3.40.50.300">
    <property type="entry name" value="P-loop containing nucleotide triphosphate hydrolases"/>
    <property type="match status" value="1"/>
</dbReference>
<evidence type="ECO:0000313" key="1">
    <source>
        <dbReference type="EMBL" id="RWR28716.1"/>
    </source>
</evidence>
<evidence type="ECO:0000313" key="2">
    <source>
        <dbReference type="Proteomes" id="UP000284451"/>
    </source>
</evidence>
<dbReference type="InterPro" id="IPR006517">
    <property type="entry name" value="Phage_terminase_lsu-like_C"/>
</dbReference>
<dbReference type="InterPro" id="IPR027417">
    <property type="entry name" value="P-loop_NTPase"/>
</dbReference>
<reference evidence="1 2" key="1">
    <citation type="submission" date="2019-01" db="EMBL/GenBank/DDBJ databases">
        <title>Sinorhodobacter populi sp. nov. isolated from the symptomatic bark tissue of Populus euramericana canker.</title>
        <authorList>
            <person name="Xu G."/>
        </authorList>
    </citation>
    <scope>NUCLEOTIDE SEQUENCE [LARGE SCALE GENOMIC DNA]</scope>
    <source>
        <strain evidence="1 2">07D10-4-3</strain>
    </source>
</reference>
<evidence type="ECO:0008006" key="3">
    <source>
        <dbReference type="Google" id="ProtNLM"/>
    </source>
</evidence>
<dbReference type="Proteomes" id="UP000284451">
    <property type="component" value="Unassembled WGS sequence"/>
</dbReference>
<accession>A0A443K7K5</accession>
<sequence>MAARPTSRPKTSQKEFLAGIQKKGEELARWVELSVDAFPTDAGARRARLARVANADGVHNDGFRFFLETYLPHYVKGEPSLFHEAVFRLTPEILSRDKGARELLIAPRGSSKSTHLSLGFALYCIVRGVKRYILEVCDVYAQAALLIEAIKAELTTNIRLQNDFPDACGAGRVWREGEIVTRNNIRVEGLGALQKLRGRRHGPFRPDLMFFDDLENDEQVRSIDQRQKLENWVYRAALQVGPPDGSMDVIWVGTVLHFDAVLVRAAKKPMWSVTEFQAIVRWPDRMDLWEQFEEIYLNPGIDEDGNEFGGEAGARAFYAAHKTEMDAGAIVNWPSIQPLVELMLKRAESHDAFQTEYQNKPMSDGNPFGDITWWAQVRSDLVFFGAVDPSLGKKSKGRDPSAILIGGMDRLTGKMDVVEASIRRRLPDIIISDTIALQRKYGCMLWFIESVQFQEFLRTTLMTDAARQGVGISAVPITPVADKNLRIERLQPPIKGGLIRLHQSQTTLIDQLQQWPNADHDDGPDCLDMLWQNALPYVGGGGGRAGQILTAGSDITSGRLGGYRLGGGYGSH</sequence>
<gene>
    <name evidence="1" type="ORF">D2T29_15915</name>
</gene>
<dbReference type="EMBL" id="SAUY01000023">
    <property type="protein sequence ID" value="RWR28716.1"/>
    <property type="molecule type" value="Genomic_DNA"/>
</dbReference>
<dbReference type="Gene3D" id="3.30.420.240">
    <property type="match status" value="1"/>
</dbReference>
<dbReference type="AlphaFoldDB" id="A0A443K7K5"/>
<comment type="caution">
    <text evidence="1">The sequence shown here is derived from an EMBL/GenBank/DDBJ whole genome shotgun (WGS) entry which is preliminary data.</text>
</comment>
<protein>
    <recommendedName>
        <fullName evidence="3">Terminase large subunit gp17-like C-terminal domain-containing protein</fullName>
    </recommendedName>
</protein>
<proteinExistence type="predicted"/>
<name>A0A443K7K5_9RHOB</name>
<dbReference type="NCBIfam" id="TIGR01630">
    <property type="entry name" value="psiM2_ORF9"/>
    <property type="match status" value="1"/>
</dbReference>
<dbReference type="RefSeq" id="WP_128233229.1">
    <property type="nucleotide sequence ID" value="NZ_SAUY01000023.1"/>
</dbReference>
<reference evidence="1 2" key="2">
    <citation type="submission" date="2019-01" db="EMBL/GenBank/DDBJ databases">
        <authorList>
            <person name="Li Y."/>
        </authorList>
    </citation>
    <scope>NUCLEOTIDE SEQUENCE [LARGE SCALE GENOMIC DNA]</scope>
    <source>
        <strain evidence="1 2">07D10-4-3</strain>
    </source>
</reference>